<feature type="compositionally biased region" description="Basic and acidic residues" evidence="1">
    <location>
        <begin position="43"/>
        <end position="57"/>
    </location>
</feature>
<dbReference type="GO" id="GO:0005524">
    <property type="term" value="F:ATP binding"/>
    <property type="evidence" value="ECO:0007669"/>
    <property type="project" value="InterPro"/>
</dbReference>
<dbReference type="InterPro" id="IPR038973">
    <property type="entry name" value="MutL/Mlh/Pms-like"/>
</dbReference>
<dbReference type="InterPro" id="IPR037198">
    <property type="entry name" value="MutL_C_sf"/>
</dbReference>
<dbReference type="SMART" id="SM00853">
    <property type="entry name" value="MutL_C"/>
    <property type="match status" value="1"/>
</dbReference>
<dbReference type="PANTHER" id="PTHR10073:SF52">
    <property type="entry name" value="MISMATCH REPAIR ENDONUCLEASE PMS2"/>
    <property type="match status" value="1"/>
</dbReference>
<dbReference type="EMBL" id="HBGV01008809">
    <property type="protein sequence ID" value="CAD9490089.1"/>
    <property type="molecule type" value="Transcribed_RNA"/>
</dbReference>
<dbReference type="GO" id="GO:0140664">
    <property type="term" value="F:ATP-dependent DNA damage sensor activity"/>
    <property type="evidence" value="ECO:0007669"/>
    <property type="project" value="InterPro"/>
</dbReference>
<dbReference type="Gene3D" id="3.30.1540.20">
    <property type="entry name" value="MutL, C-terminal domain, dimerisation subdomain"/>
    <property type="match status" value="1"/>
</dbReference>
<reference evidence="3" key="1">
    <citation type="submission" date="2021-01" db="EMBL/GenBank/DDBJ databases">
        <authorList>
            <person name="Corre E."/>
            <person name="Pelletier E."/>
            <person name="Niang G."/>
            <person name="Scheremetjew M."/>
            <person name="Finn R."/>
            <person name="Kale V."/>
            <person name="Holt S."/>
            <person name="Cochrane G."/>
            <person name="Meng A."/>
            <person name="Brown T."/>
            <person name="Cohen L."/>
        </authorList>
    </citation>
    <scope>NUCLEOTIDE SEQUENCE</scope>
    <source>
        <strain evidence="3">CCMP826</strain>
    </source>
</reference>
<evidence type="ECO:0000259" key="2">
    <source>
        <dbReference type="SMART" id="SM00853"/>
    </source>
</evidence>
<dbReference type="SUPFAM" id="SSF118116">
    <property type="entry name" value="DNA mismatch repair protein MutL"/>
    <property type="match status" value="2"/>
</dbReference>
<dbReference type="Pfam" id="PF08676">
    <property type="entry name" value="MutL_C"/>
    <property type="match status" value="1"/>
</dbReference>
<dbReference type="GO" id="GO:0006298">
    <property type="term" value="P:mismatch repair"/>
    <property type="evidence" value="ECO:0007669"/>
    <property type="project" value="InterPro"/>
</dbReference>
<proteinExistence type="predicted"/>
<dbReference type="InterPro" id="IPR014790">
    <property type="entry name" value="MutL_C"/>
</dbReference>
<evidence type="ECO:0000313" key="3">
    <source>
        <dbReference type="EMBL" id="CAD9490089.1"/>
    </source>
</evidence>
<accession>A0A7S2HHL9</accession>
<name>A0A7S2HHL9_9STRA</name>
<dbReference type="InterPro" id="IPR042120">
    <property type="entry name" value="MutL_C_dimsub"/>
</dbReference>
<dbReference type="GO" id="GO:0032389">
    <property type="term" value="C:MutLalpha complex"/>
    <property type="evidence" value="ECO:0007669"/>
    <property type="project" value="TreeGrafter"/>
</dbReference>
<feature type="domain" description="MutL C-terminal dimerisation" evidence="2">
    <location>
        <begin position="94"/>
        <end position="295"/>
    </location>
</feature>
<dbReference type="AlphaFoldDB" id="A0A7S2HHL9"/>
<organism evidence="3">
    <name type="scientific">Helicotheca tamesis</name>
    <dbReference type="NCBI Taxonomy" id="374047"/>
    <lineage>
        <taxon>Eukaryota</taxon>
        <taxon>Sar</taxon>
        <taxon>Stramenopiles</taxon>
        <taxon>Ochrophyta</taxon>
        <taxon>Bacillariophyta</taxon>
        <taxon>Mediophyceae</taxon>
        <taxon>Lithodesmiophycidae</taxon>
        <taxon>Lithodesmiales</taxon>
        <taxon>Lithodesmiaceae</taxon>
        <taxon>Helicotheca</taxon>
    </lineage>
</organism>
<sequence>MPSPKESVVWNSFRGTADVVRLSRSSRRRLRRTQTYLCGAQSKSREEEKNGDVDKSISKTGMDESVGLSPNEGEANALKRSIQLTKDDFLGMEIVGQFNLGFILARCRNNHLWILDQHACDEIFNFERLCKTTVIHEQKLIAPLPLELSFSEEHTILENIKVFEQNGFRFSYNRENPPRHRLALTALPHSGTGRDGKKAVQFGKEDVGALCSLLGAYGNISSVYEGGGAGYGTGADGSGMHGNNAVRRIVAQSRSGVGSGSIVGSNRSSIVRLPKAIAMFASRACRSSIMVGTALSHKEMEDVVRKMYDVDEPWNCPHGRPTMRHVRGLLDCLLEDSCTALEHVAGPSLAVMSQDFET</sequence>
<dbReference type="PANTHER" id="PTHR10073">
    <property type="entry name" value="DNA MISMATCH REPAIR PROTEIN MLH, PMS, MUTL"/>
    <property type="match status" value="1"/>
</dbReference>
<protein>
    <recommendedName>
        <fullName evidence="2">MutL C-terminal dimerisation domain-containing protein</fullName>
    </recommendedName>
</protein>
<gene>
    <name evidence="3" type="ORF">HTAM1171_LOCUS5447</name>
</gene>
<evidence type="ECO:0000256" key="1">
    <source>
        <dbReference type="SAM" id="MobiDB-lite"/>
    </source>
</evidence>
<feature type="region of interest" description="Disordered" evidence="1">
    <location>
        <begin position="39"/>
        <end position="72"/>
    </location>
</feature>
<dbReference type="GO" id="GO:0016887">
    <property type="term" value="F:ATP hydrolysis activity"/>
    <property type="evidence" value="ECO:0007669"/>
    <property type="project" value="InterPro"/>
</dbReference>